<dbReference type="PROSITE" id="PS51826">
    <property type="entry name" value="PSBD"/>
    <property type="match status" value="1"/>
</dbReference>
<keyword evidence="3 6" id="KW-0808">Transferase</keyword>
<evidence type="ECO:0000256" key="7">
    <source>
        <dbReference type="SAM" id="MobiDB-lite"/>
    </source>
</evidence>
<dbReference type="InterPro" id="IPR050743">
    <property type="entry name" value="2-oxoacid_DH_E2_comp"/>
</dbReference>
<dbReference type="PROSITE" id="PS00189">
    <property type="entry name" value="LIPOYL"/>
    <property type="match status" value="1"/>
</dbReference>
<keyword evidence="10" id="KW-0670">Pyruvate</keyword>
<proteinExistence type="inferred from homology"/>
<dbReference type="AlphaFoldDB" id="A0A7Z0J9I0"/>
<dbReference type="InterPro" id="IPR004167">
    <property type="entry name" value="PSBD"/>
</dbReference>
<accession>A0A7Z0J9I0</accession>
<protein>
    <recommendedName>
        <fullName evidence="6">Dihydrolipoamide acetyltransferase component of pyruvate dehydrogenase complex</fullName>
        <ecNumber evidence="6">2.3.1.-</ecNumber>
    </recommendedName>
</protein>
<evidence type="ECO:0000256" key="1">
    <source>
        <dbReference type="ARBA" id="ARBA00001938"/>
    </source>
</evidence>
<comment type="cofactor">
    <cofactor evidence="1 6">
        <name>(R)-lipoate</name>
        <dbReference type="ChEBI" id="CHEBI:83088"/>
    </cofactor>
</comment>
<dbReference type="GO" id="GO:0016407">
    <property type="term" value="F:acetyltransferase activity"/>
    <property type="evidence" value="ECO:0007669"/>
    <property type="project" value="TreeGrafter"/>
</dbReference>
<dbReference type="InterPro" id="IPR003016">
    <property type="entry name" value="2-oxoA_DH_lipoyl-BS"/>
</dbReference>
<reference evidence="10 11" key="1">
    <citation type="submission" date="2020-07" db="EMBL/GenBank/DDBJ databases">
        <title>Sequencing the genomes of 1000 actinobacteria strains.</title>
        <authorList>
            <person name="Klenk H.-P."/>
        </authorList>
    </citation>
    <scope>NUCLEOTIDE SEQUENCE [LARGE SCALE GENOMIC DNA]</scope>
    <source>
        <strain evidence="10 11">DSM 44442</strain>
    </source>
</reference>
<dbReference type="CDD" id="cd06849">
    <property type="entry name" value="lipoyl_domain"/>
    <property type="match status" value="1"/>
</dbReference>
<dbReference type="Pfam" id="PF00198">
    <property type="entry name" value="2-oxoacid_dh"/>
    <property type="match status" value="1"/>
</dbReference>
<dbReference type="GO" id="GO:0031405">
    <property type="term" value="F:lipoic acid binding"/>
    <property type="evidence" value="ECO:0007669"/>
    <property type="project" value="TreeGrafter"/>
</dbReference>
<dbReference type="EC" id="2.3.1.-" evidence="6"/>
<dbReference type="Gene3D" id="4.10.320.10">
    <property type="entry name" value="E3-binding domain"/>
    <property type="match status" value="1"/>
</dbReference>
<dbReference type="PANTHER" id="PTHR43178">
    <property type="entry name" value="DIHYDROLIPOAMIDE ACETYLTRANSFERASE COMPONENT OF PYRUVATE DEHYDROGENASE COMPLEX"/>
    <property type="match status" value="1"/>
</dbReference>
<name>A0A7Z0J9I0_9ACTN</name>
<evidence type="ECO:0000259" key="9">
    <source>
        <dbReference type="PROSITE" id="PS51826"/>
    </source>
</evidence>
<comment type="similarity">
    <text evidence="2 6">Belongs to the 2-oxoacid dehydrogenase family.</text>
</comment>
<evidence type="ECO:0000256" key="4">
    <source>
        <dbReference type="ARBA" id="ARBA00022823"/>
    </source>
</evidence>
<feature type="compositionally biased region" description="Pro residues" evidence="7">
    <location>
        <begin position="167"/>
        <end position="179"/>
    </location>
</feature>
<evidence type="ECO:0000256" key="6">
    <source>
        <dbReference type="RuleBase" id="RU003423"/>
    </source>
</evidence>
<dbReference type="PROSITE" id="PS50968">
    <property type="entry name" value="BIOTINYL_LIPOYL"/>
    <property type="match status" value="1"/>
</dbReference>
<gene>
    <name evidence="10" type="ORF">HNR10_001301</name>
</gene>
<dbReference type="Proteomes" id="UP000572051">
    <property type="component" value="Unassembled WGS sequence"/>
</dbReference>
<feature type="compositionally biased region" description="Basic and acidic residues" evidence="7">
    <location>
        <begin position="90"/>
        <end position="100"/>
    </location>
</feature>
<evidence type="ECO:0000259" key="8">
    <source>
        <dbReference type="PROSITE" id="PS50968"/>
    </source>
</evidence>
<dbReference type="InterPro" id="IPR036625">
    <property type="entry name" value="E3-bd_dom_sf"/>
</dbReference>
<evidence type="ECO:0000313" key="10">
    <source>
        <dbReference type="EMBL" id="NYJ33420.1"/>
    </source>
</evidence>
<dbReference type="Pfam" id="PF02817">
    <property type="entry name" value="E3_binding"/>
    <property type="match status" value="1"/>
</dbReference>
<sequence length="463" mass="48199">MSTERAFALPDLGEGLTEAEILAWLVAEGDEVAVDQPVVEVETAKASVEVPCPYGGTVTRLHGAAGDTVAVGAPLITVAGTASAAAVPRARREAGPESRAEPGAATEQTTVPSTRKGSDPAGGNGAAEEHAGSGAVLVGYGTGSGARTSRRRARGAGGPPRSTMTGGPPPLQDEPPSPGPVRVASPLVRRMAREHGVDIATVLGSGEGGLVLRRDVAAAIEARRAPAHRPDPPRTHRTPLRGAHRAMAEHLERSRREIPEATVWVDADATGLVELRRTLNGAAPEHPVSVLALVARIAVAGLEVFPELNAHFDQERREVVRFDDVHLGFAAQTPRGLVVPVVREAQALSTRRLSARLAETAEAARSGALEPAAMVGGTFTVNNYGVFGVDGSAAIIPPPQAAILGLGRIVRRPWVVGESVVPRPVTELTLAFDHRVCDGGVAGGFLRYVADRVERPDLLLGDL</sequence>
<organism evidence="10 11">
    <name type="scientific">Nocardiopsis aegyptia</name>
    <dbReference type="NCBI Taxonomy" id="220378"/>
    <lineage>
        <taxon>Bacteria</taxon>
        <taxon>Bacillati</taxon>
        <taxon>Actinomycetota</taxon>
        <taxon>Actinomycetes</taxon>
        <taxon>Streptosporangiales</taxon>
        <taxon>Nocardiopsidaceae</taxon>
        <taxon>Nocardiopsis</taxon>
    </lineage>
</organism>
<dbReference type="GO" id="GO:0005737">
    <property type="term" value="C:cytoplasm"/>
    <property type="evidence" value="ECO:0007669"/>
    <property type="project" value="TreeGrafter"/>
</dbReference>
<comment type="caution">
    <text evidence="10">The sequence shown here is derived from an EMBL/GenBank/DDBJ whole genome shotgun (WGS) entry which is preliminary data.</text>
</comment>
<keyword evidence="5 6" id="KW-0012">Acyltransferase</keyword>
<dbReference type="SUPFAM" id="SSF47005">
    <property type="entry name" value="Peripheral subunit-binding domain of 2-oxo acid dehydrogenase complex"/>
    <property type="match status" value="1"/>
</dbReference>
<feature type="compositionally biased region" description="Polar residues" evidence="7">
    <location>
        <begin position="106"/>
        <end position="115"/>
    </location>
</feature>
<dbReference type="SUPFAM" id="SSF52777">
    <property type="entry name" value="CoA-dependent acyltransferases"/>
    <property type="match status" value="1"/>
</dbReference>
<feature type="region of interest" description="Disordered" evidence="7">
    <location>
        <begin position="81"/>
        <end position="183"/>
    </location>
</feature>
<keyword evidence="11" id="KW-1185">Reference proteome</keyword>
<evidence type="ECO:0000256" key="5">
    <source>
        <dbReference type="ARBA" id="ARBA00023315"/>
    </source>
</evidence>
<dbReference type="Gene3D" id="3.30.559.10">
    <property type="entry name" value="Chloramphenicol acetyltransferase-like domain"/>
    <property type="match status" value="1"/>
</dbReference>
<evidence type="ECO:0000256" key="3">
    <source>
        <dbReference type="ARBA" id="ARBA00022679"/>
    </source>
</evidence>
<dbReference type="SUPFAM" id="SSF51230">
    <property type="entry name" value="Single hybrid motif"/>
    <property type="match status" value="1"/>
</dbReference>
<feature type="domain" description="Lipoyl-binding" evidence="8">
    <location>
        <begin position="4"/>
        <end position="79"/>
    </location>
</feature>
<keyword evidence="4 6" id="KW-0450">Lipoyl</keyword>
<dbReference type="Gene3D" id="2.40.50.100">
    <property type="match status" value="1"/>
</dbReference>
<dbReference type="RefSeq" id="WP_179821596.1">
    <property type="nucleotide sequence ID" value="NZ_JACCFS010000001.1"/>
</dbReference>
<dbReference type="InterPro" id="IPR023213">
    <property type="entry name" value="CAT-like_dom_sf"/>
</dbReference>
<dbReference type="InterPro" id="IPR011053">
    <property type="entry name" value="Single_hybrid_motif"/>
</dbReference>
<dbReference type="InterPro" id="IPR000089">
    <property type="entry name" value="Biotin_lipoyl"/>
</dbReference>
<dbReference type="PANTHER" id="PTHR43178:SF5">
    <property type="entry name" value="LIPOAMIDE ACYLTRANSFERASE COMPONENT OF BRANCHED-CHAIN ALPHA-KETO ACID DEHYDROGENASE COMPLEX, MITOCHONDRIAL"/>
    <property type="match status" value="1"/>
</dbReference>
<evidence type="ECO:0000256" key="2">
    <source>
        <dbReference type="ARBA" id="ARBA00007317"/>
    </source>
</evidence>
<dbReference type="Pfam" id="PF00364">
    <property type="entry name" value="Biotin_lipoyl"/>
    <property type="match status" value="1"/>
</dbReference>
<dbReference type="EMBL" id="JACCFS010000001">
    <property type="protein sequence ID" value="NYJ33420.1"/>
    <property type="molecule type" value="Genomic_DNA"/>
</dbReference>
<evidence type="ECO:0000313" key="11">
    <source>
        <dbReference type="Proteomes" id="UP000572051"/>
    </source>
</evidence>
<dbReference type="InterPro" id="IPR001078">
    <property type="entry name" value="2-oxoacid_DH_actylTfrase"/>
</dbReference>
<feature type="domain" description="Peripheral subunit-binding (PSBD)" evidence="9">
    <location>
        <begin position="183"/>
        <end position="220"/>
    </location>
</feature>